<comment type="caution">
    <text evidence="1">The sequence shown here is derived from an EMBL/GenBank/DDBJ whole genome shotgun (WGS) entry which is preliminary data.</text>
</comment>
<name>A0A8S9ZIT3_9BILA</name>
<dbReference type="EMBL" id="JABEBT010000083">
    <property type="protein sequence ID" value="KAF7633180.1"/>
    <property type="molecule type" value="Genomic_DNA"/>
</dbReference>
<dbReference type="Proteomes" id="UP000605970">
    <property type="component" value="Unassembled WGS sequence"/>
</dbReference>
<evidence type="ECO:0000313" key="1">
    <source>
        <dbReference type="EMBL" id="KAF7633180.1"/>
    </source>
</evidence>
<gene>
    <name evidence="1" type="ORF">Mgra_00007459</name>
</gene>
<feature type="non-terminal residue" evidence="1">
    <location>
        <position position="325"/>
    </location>
</feature>
<protein>
    <submittedName>
        <fullName evidence="1">Uncharacterized protein</fullName>
    </submittedName>
</protein>
<accession>A0A8S9ZIT3</accession>
<reference evidence="1" key="1">
    <citation type="journal article" date="2020" name="Ecol. Evol.">
        <title>Genome structure and content of the rice root-knot nematode (Meloidogyne graminicola).</title>
        <authorList>
            <person name="Phan N.T."/>
            <person name="Danchin E.G.J."/>
            <person name="Klopp C."/>
            <person name="Perfus-Barbeoch L."/>
            <person name="Kozlowski D.K."/>
            <person name="Koutsovoulos G.D."/>
            <person name="Lopez-Roques C."/>
            <person name="Bouchez O."/>
            <person name="Zahm M."/>
            <person name="Besnard G."/>
            <person name="Bellafiore S."/>
        </authorList>
    </citation>
    <scope>NUCLEOTIDE SEQUENCE</scope>
    <source>
        <strain evidence="1">VN-18</strain>
    </source>
</reference>
<sequence length="325" mass="37497">MPDQLTQFQGAPHDYTAEYYNQGYNAYIPPPIDTSFQTYQGAGTSTYVGQYTQGMPSGESGHQIVLPSLIVPPTFSASNNVAQSSMPHLNHLPRNISYPSDLFDKWLGEEHSIFKPKGNNTHYRCHFCTSKILVEYELIKKHIESDNHLELLKMNKMSKNLAYVANLCNENYIIQIDTNQYKCMPCNGQNVRSNNQLISHTNSEHHIKALKEYEKKLEQCEMQHLNSDSSALNSNWRDLAILNSMEYDESTKKYKCIACNKLDIKNKKEAIIAHYITIDHTEKIQSVSKEKRDENFARLNAWHIKLEENQIEDKEGKYYCKACNK</sequence>
<proteinExistence type="predicted"/>
<evidence type="ECO:0000313" key="2">
    <source>
        <dbReference type="Proteomes" id="UP000605970"/>
    </source>
</evidence>
<organism evidence="1 2">
    <name type="scientific">Meloidogyne graminicola</name>
    <dbReference type="NCBI Taxonomy" id="189291"/>
    <lineage>
        <taxon>Eukaryota</taxon>
        <taxon>Metazoa</taxon>
        <taxon>Ecdysozoa</taxon>
        <taxon>Nematoda</taxon>
        <taxon>Chromadorea</taxon>
        <taxon>Rhabditida</taxon>
        <taxon>Tylenchina</taxon>
        <taxon>Tylenchomorpha</taxon>
        <taxon>Tylenchoidea</taxon>
        <taxon>Meloidogynidae</taxon>
        <taxon>Meloidogyninae</taxon>
        <taxon>Meloidogyne</taxon>
    </lineage>
</organism>
<keyword evidence="2" id="KW-1185">Reference proteome</keyword>
<dbReference type="AlphaFoldDB" id="A0A8S9ZIT3"/>